<organism evidence="4 5">
    <name type="scientific">Thermothielavioides terrestris</name>
    <dbReference type="NCBI Taxonomy" id="2587410"/>
    <lineage>
        <taxon>Eukaryota</taxon>
        <taxon>Fungi</taxon>
        <taxon>Dikarya</taxon>
        <taxon>Ascomycota</taxon>
        <taxon>Pezizomycotina</taxon>
        <taxon>Sordariomycetes</taxon>
        <taxon>Sordariomycetidae</taxon>
        <taxon>Sordariales</taxon>
        <taxon>Chaetomiaceae</taxon>
        <taxon>Thermothielavioides</taxon>
    </lineage>
</organism>
<feature type="compositionally biased region" description="Pro residues" evidence="1">
    <location>
        <begin position="366"/>
        <end position="381"/>
    </location>
</feature>
<feature type="compositionally biased region" description="Low complexity" evidence="1">
    <location>
        <begin position="302"/>
        <end position="311"/>
    </location>
</feature>
<evidence type="ECO:0000256" key="2">
    <source>
        <dbReference type="SAM" id="Phobius"/>
    </source>
</evidence>
<feature type="compositionally biased region" description="Low complexity" evidence="1">
    <location>
        <begin position="392"/>
        <end position="401"/>
    </location>
</feature>
<evidence type="ECO:0000313" key="4">
    <source>
        <dbReference type="EMBL" id="SPQ20752.1"/>
    </source>
</evidence>
<protein>
    <submittedName>
        <fullName evidence="4">83cc49d1-6023-4082-9e54-c13baeda2065</fullName>
    </submittedName>
</protein>
<name>A0A3S4D2K2_9PEZI</name>
<reference evidence="4 5" key="1">
    <citation type="submission" date="2018-04" db="EMBL/GenBank/DDBJ databases">
        <authorList>
            <person name="Huttner S."/>
            <person name="Dainat J."/>
        </authorList>
    </citation>
    <scope>NUCLEOTIDE SEQUENCE [LARGE SCALE GENOMIC DNA]</scope>
</reference>
<evidence type="ECO:0000256" key="3">
    <source>
        <dbReference type="SAM" id="SignalP"/>
    </source>
</evidence>
<keyword evidence="3" id="KW-0732">Signal</keyword>
<feature type="region of interest" description="Disordered" evidence="1">
    <location>
        <begin position="269"/>
        <end position="311"/>
    </location>
</feature>
<feature type="compositionally biased region" description="Low complexity" evidence="1">
    <location>
        <begin position="342"/>
        <end position="353"/>
    </location>
</feature>
<evidence type="ECO:0000313" key="5">
    <source>
        <dbReference type="Proteomes" id="UP000289323"/>
    </source>
</evidence>
<feature type="compositionally biased region" description="Low complexity" evidence="1">
    <location>
        <begin position="183"/>
        <end position="205"/>
    </location>
</feature>
<dbReference type="Proteomes" id="UP000289323">
    <property type="component" value="Unassembled WGS sequence"/>
</dbReference>
<feature type="region of interest" description="Disordered" evidence="1">
    <location>
        <begin position="183"/>
        <end position="235"/>
    </location>
</feature>
<feature type="chain" id="PRO_5018756760" evidence="3">
    <location>
        <begin position="22"/>
        <end position="425"/>
    </location>
</feature>
<feature type="compositionally biased region" description="Polar residues" evidence="1">
    <location>
        <begin position="224"/>
        <end position="233"/>
    </location>
</feature>
<gene>
    <name evidence="4" type="ORF">TT172_LOCUS3171</name>
</gene>
<dbReference type="AlphaFoldDB" id="A0A3S4D2K2"/>
<feature type="signal peptide" evidence="3">
    <location>
        <begin position="1"/>
        <end position="21"/>
    </location>
</feature>
<keyword evidence="2" id="KW-0472">Membrane</keyword>
<sequence>MAVMSLRSLVAVSALLPAVSAGLGREQPIPPGAVQTPAPNLKDAGAFQLLPRVLTAAPAPRGILQKRDTNTCGYVDGNPRSGYICAAPDAECLYNTQASAVGCCLTTSCNIYTACLDYTDSDRSSTLNMDRTRYCSDSDYPSCAVLKYADPTDSLYGYTIPTCDTVHTTRLFYFDTLDATARTTAPPTTSSSSSSTTNQPTTSSARPTQGFTSGGDSSGSSNSPQPTAKSSSTPVGPIVGGVVGGVAGLALIGLLVFFLLRHKNKNSPPPPPINPAMAPAPGYMPPPGGQGAYPNQPPPPDTAAGAPGAFDPRYSMAKPAMAAGVMPASPMTQPGSPPPVYYPQMQQQPGGISPSPPPQQGMGMGTPPPQQMQMHTPPPPQQNGGYVPYPGPQQHQMQMHQMPPPQFGSVELPTQRGDGQLHELS</sequence>
<accession>A0A3S4D2K2</accession>
<keyword evidence="2" id="KW-0812">Transmembrane</keyword>
<proteinExistence type="predicted"/>
<keyword evidence="2" id="KW-1133">Transmembrane helix</keyword>
<dbReference type="EMBL" id="OUUZ01000006">
    <property type="protein sequence ID" value="SPQ20752.1"/>
    <property type="molecule type" value="Genomic_DNA"/>
</dbReference>
<feature type="region of interest" description="Disordered" evidence="1">
    <location>
        <begin position="327"/>
        <end position="425"/>
    </location>
</feature>
<evidence type="ECO:0000256" key="1">
    <source>
        <dbReference type="SAM" id="MobiDB-lite"/>
    </source>
</evidence>
<feature type="transmembrane region" description="Helical" evidence="2">
    <location>
        <begin position="238"/>
        <end position="260"/>
    </location>
</feature>